<evidence type="ECO:0000256" key="6">
    <source>
        <dbReference type="ARBA" id="ARBA00022605"/>
    </source>
</evidence>
<protein>
    <recommendedName>
        <fullName evidence="3 9">Argininosuccinate synthase</fullName>
        <ecNumber evidence="3 9">6.3.4.5</ecNumber>
    </recommendedName>
    <alternativeName>
        <fullName evidence="9">Citrulline--aspartate ligase</fullName>
    </alternativeName>
</protein>
<evidence type="ECO:0000313" key="12">
    <source>
        <dbReference type="EMBL" id="HJF93732.1"/>
    </source>
</evidence>
<dbReference type="AlphaFoldDB" id="A0A921LFK8"/>
<feature type="binding site" evidence="9">
    <location>
        <position position="116"/>
    </location>
    <ligand>
        <name>ATP</name>
        <dbReference type="ChEBI" id="CHEBI:30616"/>
    </ligand>
</feature>
<feature type="binding site" evidence="9">
    <location>
        <position position="187"/>
    </location>
    <ligand>
        <name>L-citrulline</name>
        <dbReference type="ChEBI" id="CHEBI:57743"/>
    </ligand>
</feature>
<dbReference type="PROSITE" id="PS00564">
    <property type="entry name" value="ARGININOSUCCIN_SYN_1"/>
    <property type="match status" value="1"/>
</dbReference>
<evidence type="ECO:0000259" key="11">
    <source>
        <dbReference type="Pfam" id="PF20979"/>
    </source>
</evidence>
<comment type="caution">
    <text evidence="9">Lacks conserved residue(s) required for the propagation of feature annotation.</text>
</comment>
<feature type="domain" description="Arginosuccinate synthase-like N-terminal" evidence="10">
    <location>
        <begin position="4"/>
        <end position="167"/>
    </location>
</feature>
<dbReference type="InterPro" id="IPR024074">
    <property type="entry name" value="AS_cat/multimer_dom_body"/>
</dbReference>
<dbReference type="EMBL" id="DYVY01000049">
    <property type="protein sequence ID" value="HJF93732.1"/>
    <property type="molecule type" value="Genomic_DNA"/>
</dbReference>
<feature type="binding site" evidence="9">
    <location>
        <position position="122"/>
    </location>
    <ligand>
        <name>L-aspartate</name>
        <dbReference type="ChEBI" id="CHEBI:29991"/>
    </ligand>
</feature>
<dbReference type="Pfam" id="PF20979">
    <property type="entry name" value="Arginosuc_syn_C"/>
    <property type="match status" value="1"/>
</dbReference>
<evidence type="ECO:0000256" key="1">
    <source>
        <dbReference type="ARBA" id="ARBA00004967"/>
    </source>
</evidence>
<dbReference type="InterPro" id="IPR014729">
    <property type="entry name" value="Rossmann-like_a/b/a_fold"/>
</dbReference>
<comment type="subcellular location">
    <subcellularLocation>
        <location evidence="9">Cytoplasm</location>
    </subcellularLocation>
</comment>
<dbReference type="HAMAP" id="MF_00005">
    <property type="entry name" value="Arg_succ_synth_type1"/>
    <property type="match status" value="1"/>
</dbReference>
<keyword evidence="7 9" id="KW-0547">Nucleotide-binding</keyword>
<feature type="binding site" evidence="9">
    <location>
        <position position="178"/>
    </location>
    <ligand>
        <name>L-citrulline</name>
        <dbReference type="ChEBI" id="CHEBI:57743"/>
    </ligand>
</feature>
<comment type="subunit">
    <text evidence="2 9">Homotetramer.</text>
</comment>
<dbReference type="GO" id="GO:0005737">
    <property type="term" value="C:cytoplasm"/>
    <property type="evidence" value="ECO:0007669"/>
    <property type="project" value="UniProtKB-SubCell"/>
</dbReference>
<feature type="binding site" evidence="9">
    <location>
        <position position="118"/>
    </location>
    <ligand>
        <name>L-aspartate</name>
        <dbReference type="ChEBI" id="CHEBI:29991"/>
    </ligand>
</feature>
<dbReference type="CDD" id="cd01999">
    <property type="entry name" value="ASS"/>
    <property type="match status" value="1"/>
</dbReference>
<dbReference type="InterPro" id="IPR018223">
    <property type="entry name" value="Arginosuc_synth_CS"/>
</dbReference>
<feature type="binding site" evidence="9">
    <location>
        <position position="123"/>
    </location>
    <ligand>
        <name>L-aspartate</name>
        <dbReference type="ChEBI" id="CHEBI:29991"/>
    </ligand>
</feature>
<dbReference type="NCBIfam" id="NF001770">
    <property type="entry name" value="PRK00509.1"/>
    <property type="match status" value="1"/>
</dbReference>
<dbReference type="SUPFAM" id="SSF69864">
    <property type="entry name" value="Argininosuccinate synthetase, C-terminal domain"/>
    <property type="match status" value="1"/>
</dbReference>
<sequence length="410" mass="46069">MKEKVVLAYSGGLDTTAVIPWLKETFGYDVICCCVNCGQGEELDGLEERAKMSGASKLYIEDIVDDFCDNYIVPCVQAHAVYENKYLIGTAMARPAITKRLVEIARKEGAVAICHGATGKGNDQIRFELAIKALAPDIKIIAPWRMTDLWTMQSREDEIEYCRQHGIDLPFDAKHSYSRDRNLWHISHEGLELEDPANEPNYDDLLVLTVTPEQAPDEPEYVTMTFEKGIPKSINGVEMKVSDIIRKLNVLGGKHGIGIIDIVENRVVGMKSRGVYETPGGTILYEAHQQLEELVLDRATSEVKKEMADKLSQVVYEGKWFTPLREAIQAFVESTQEYVTGEVKFKLYKGNIIKAGTTSPYSLYSESLASFTTGDMYDHHDADGFITLFGLPLKVRAMKMQEMKKENESK</sequence>
<evidence type="ECO:0000256" key="2">
    <source>
        <dbReference type="ARBA" id="ARBA00011881"/>
    </source>
</evidence>
<evidence type="ECO:0000259" key="10">
    <source>
        <dbReference type="Pfam" id="PF00764"/>
    </source>
</evidence>
<reference evidence="12" key="1">
    <citation type="journal article" date="2021" name="PeerJ">
        <title>Extensive microbial diversity within the chicken gut microbiome revealed by metagenomics and culture.</title>
        <authorList>
            <person name="Gilroy R."/>
            <person name="Ravi A."/>
            <person name="Getino M."/>
            <person name="Pursley I."/>
            <person name="Horton D.L."/>
            <person name="Alikhan N.F."/>
            <person name="Baker D."/>
            <person name="Gharbi K."/>
            <person name="Hall N."/>
            <person name="Watson M."/>
            <person name="Adriaenssens E.M."/>
            <person name="Foster-Nyarko E."/>
            <person name="Jarju S."/>
            <person name="Secka A."/>
            <person name="Antonio M."/>
            <person name="Oren A."/>
            <person name="Chaudhuri R.R."/>
            <person name="La Ragione R."/>
            <person name="Hildebrand F."/>
            <person name="Pallen M.J."/>
        </authorList>
    </citation>
    <scope>NUCLEOTIDE SEQUENCE</scope>
    <source>
        <strain evidence="12">ChiSjej5B23-16112</strain>
    </source>
</reference>
<comment type="pathway">
    <text evidence="1 9">Amino-acid biosynthesis; L-arginine biosynthesis; L-arginine from L-ornithine and carbamoyl phosphate: step 2/3.</text>
</comment>
<dbReference type="InterPro" id="IPR001518">
    <property type="entry name" value="Arginosuc_synth"/>
</dbReference>
<dbReference type="Gene3D" id="1.20.5.470">
    <property type="entry name" value="Single helix bin"/>
    <property type="match status" value="1"/>
</dbReference>
<organism evidence="12 13">
    <name type="scientific">Lachnoclostridium phocaeense</name>
    <dbReference type="NCBI Taxonomy" id="1871021"/>
    <lineage>
        <taxon>Bacteria</taxon>
        <taxon>Bacillati</taxon>
        <taxon>Bacillota</taxon>
        <taxon>Clostridia</taxon>
        <taxon>Lachnospirales</taxon>
        <taxon>Lachnospiraceae</taxon>
    </lineage>
</organism>
<dbReference type="InterPro" id="IPR023434">
    <property type="entry name" value="Arginosuc_synth_type_1_subfam"/>
</dbReference>
<dbReference type="FunFam" id="3.40.50.620:FF:000019">
    <property type="entry name" value="Argininosuccinate synthase"/>
    <property type="match status" value="1"/>
</dbReference>
<dbReference type="PANTHER" id="PTHR11587">
    <property type="entry name" value="ARGININOSUCCINATE SYNTHASE"/>
    <property type="match status" value="1"/>
</dbReference>
<accession>A0A921LFK8</accession>
<feature type="binding site" evidence="9">
    <location>
        <begin position="8"/>
        <end position="16"/>
    </location>
    <ligand>
        <name>ATP</name>
        <dbReference type="ChEBI" id="CHEBI:30616"/>
    </ligand>
</feature>
<keyword evidence="6 9" id="KW-0028">Amino-acid biosynthesis</keyword>
<dbReference type="Gene3D" id="3.40.50.620">
    <property type="entry name" value="HUPs"/>
    <property type="match status" value="1"/>
</dbReference>
<keyword evidence="9" id="KW-0963">Cytoplasm</keyword>
<reference evidence="12" key="2">
    <citation type="submission" date="2021-09" db="EMBL/GenBank/DDBJ databases">
        <authorList>
            <person name="Gilroy R."/>
        </authorList>
    </citation>
    <scope>NUCLEOTIDE SEQUENCE</scope>
    <source>
        <strain evidence="12">ChiSjej5B23-16112</strain>
    </source>
</reference>
<dbReference type="PROSITE" id="PS00565">
    <property type="entry name" value="ARGININOSUCCIN_SYN_2"/>
    <property type="match status" value="1"/>
</dbReference>
<dbReference type="GO" id="GO:0006526">
    <property type="term" value="P:L-arginine biosynthetic process"/>
    <property type="evidence" value="ECO:0007669"/>
    <property type="project" value="UniProtKB-UniRule"/>
</dbReference>
<feature type="binding site" evidence="9">
    <location>
        <position position="86"/>
    </location>
    <ligand>
        <name>L-citrulline</name>
        <dbReference type="ChEBI" id="CHEBI:57743"/>
    </ligand>
</feature>
<feature type="binding site" evidence="9">
    <location>
        <position position="264"/>
    </location>
    <ligand>
        <name>L-citrulline</name>
        <dbReference type="ChEBI" id="CHEBI:57743"/>
    </ligand>
</feature>
<evidence type="ECO:0000256" key="9">
    <source>
        <dbReference type="HAMAP-Rule" id="MF_00005"/>
    </source>
</evidence>
<keyword evidence="8 9" id="KW-0067">ATP-binding</keyword>
<dbReference type="InterPro" id="IPR048268">
    <property type="entry name" value="Arginosuc_syn_C"/>
</dbReference>
<dbReference type="InterPro" id="IPR048267">
    <property type="entry name" value="Arginosuc_syn_N"/>
</dbReference>
<evidence type="ECO:0000256" key="3">
    <source>
        <dbReference type="ARBA" id="ARBA00012286"/>
    </source>
</evidence>
<dbReference type="NCBIfam" id="TIGR00032">
    <property type="entry name" value="argG"/>
    <property type="match status" value="1"/>
</dbReference>
<dbReference type="Pfam" id="PF00764">
    <property type="entry name" value="Arginosuc_synth"/>
    <property type="match status" value="1"/>
</dbReference>
<dbReference type="Proteomes" id="UP000769156">
    <property type="component" value="Unassembled WGS sequence"/>
</dbReference>
<evidence type="ECO:0000256" key="4">
    <source>
        <dbReference type="ARBA" id="ARBA00022571"/>
    </source>
</evidence>
<keyword evidence="4 9" id="KW-0055">Arginine biosynthesis</keyword>
<dbReference type="GO" id="GO:0000053">
    <property type="term" value="P:argininosuccinate metabolic process"/>
    <property type="evidence" value="ECO:0007669"/>
    <property type="project" value="TreeGrafter"/>
</dbReference>
<feature type="binding site" evidence="9">
    <location>
        <position position="126"/>
    </location>
    <ligand>
        <name>L-citrulline</name>
        <dbReference type="ChEBI" id="CHEBI:57743"/>
    </ligand>
</feature>
<evidence type="ECO:0000313" key="13">
    <source>
        <dbReference type="Proteomes" id="UP000769156"/>
    </source>
</evidence>
<comment type="catalytic activity">
    <reaction evidence="9">
        <text>L-citrulline + L-aspartate + ATP = 2-(N(omega)-L-arginino)succinate + AMP + diphosphate + H(+)</text>
        <dbReference type="Rhea" id="RHEA:10932"/>
        <dbReference type="ChEBI" id="CHEBI:15378"/>
        <dbReference type="ChEBI" id="CHEBI:29991"/>
        <dbReference type="ChEBI" id="CHEBI:30616"/>
        <dbReference type="ChEBI" id="CHEBI:33019"/>
        <dbReference type="ChEBI" id="CHEBI:57472"/>
        <dbReference type="ChEBI" id="CHEBI:57743"/>
        <dbReference type="ChEBI" id="CHEBI:456215"/>
        <dbReference type="EC" id="6.3.4.5"/>
    </reaction>
</comment>
<dbReference type="FunFam" id="3.90.1260.10:FF:000007">
    <property type="entry name" value="Argininosuccinate synthase"/>
    <property type="match status" value="1"/>
</dbReference>
<evidence type="ECO:0000256" key="7">
    <source>
        <dbReference type="ARBA" id="ARBA00022741"/>
    </source>
</evidence>
<feature type="domain" description="Arginosuccinate synthase C-terminal" evidence="11">
    <location>
        <begin position="177"/>
        <end position="395"/>
    </location>
</feature>
<evidence type="ECO:0000256" key="8">
    <source>
        <dbReference type="ARBA" id="ARBA00022840"/>
    </source>
</evidence>
<evidence type="ECO:0000256" key="5">
    <source>
        <dbReference type="ARBA" id="ARBA00022598"/>
    </source>
</evidence>
<keyword evidence="5 9" id="KW-0436">Ligase</keyword>
<comment type="caution">
    <text evidence="12">The sequence shown here is derived from an EMBL/GenBank/DDBJ whole genome shotgun (WGS) entry which is preliminary data.</text>
</comment>
<feature type="binding site" evidence="9">
    <location>
        <position position="122"/>
    </location>
    <ligand>
        <name>L-citrulline</name>
        <dbReference type="ChEBI" id="CHEBI:57743"/>
    </ligand>
</feature>
<dbReference type="EC" id="6.3.4.5" evidence="3 9"/>
<dbReference type="GO" id="GO:0005524">
    <property type="term" value="F:ATP binding"/>
    <property type="evidence" value="ECO:0007669"/>
    <property type="project" value="UniProtKB-UniRule"/>
</dbReference>
<dbReference type="SUPFAM" id="SSF52402">
    <property type="entry name" value="Adenine nucleotide alpha hydrolases-like"/>
    <property type="match status" value="1"/>
</dbReference>
<comment type="similarity">
    <text evidence="9">Belongs to the argininosuccinate synthase family. Type 1 subfamily.</text>
</comment>
<dbReference type="GO" id="GO:0004055">
    <property type="term" value="F:argininosuccinate synthase activity"/>
    <property type="evidence" value="ECO:0007669"/>
    <property type="project" value="UniProtKB-UniRule"/>
</dbReference>
<feature type="binding site" evidence="9">
    <location>
        <position position="276"/>
    </location>
    <ligand>
        <name>L-citrulline</name>
        <dbReference type="ChEBI" id="CHEBI:57743"/>
    </ligand>
</feature>
<gene>
    <name evidence="9" type="primary">argG</name>
    <name evidence="12" type="ORF">K8V82_02965</name>
</gene>
<proteinExistence type="inferred from homology"/>
<dbReference type="GO" id="GO:0000050">
    <property type="term" value="P:urea cycle"/>
    <property type="evidence" value="ECO:0007669"/>
    <property type="project" value="TreeGrafter"/>
</dbReference>
<name>A0A921LFK8_9FIRM</name>
<dbReference type="PANTHER" id="PTHR11587:SF2">
    <property type="entry name" value="ARGININOSUCCINATE SYNTHASE"/>
    <property type="match status" value="1"/>
</dbReference>
<dbReference type="Gene3D" id="3.90.1260.10">
    <property type="entry name" value="Argininosuccinate synthetase, chain A, domain 2"/>
    <property type="match status" value="1"/>
</dbReference>